<dbReference type="Pfam" id="PF01486">
    <property type="entry name" value="K-box"/>
    <property type="match status" value="1"/>
</dbReference>
<evidence type="ECO:0000256" key="4">
    <source>
        <dbReference type="ARBA" id="ARBA00023163"/>
    </source>
</evidence>
<keyword evidence="10" id="KW-1185">Reference proteome</keyword>
<keyword evidence="3" id="KW-0238">DNA-binding</keyword>
<dbReference type="InterPro" id="IPR050142">
    <property type="entry name" value="MADS-box/MEF2_TF"/>
</dbReference>
<sequence>MARGKREMRRIENTASRQVTFSKRRNGLLKKAFELSVLCDAEVALIVFSSRGHLYEFATSSVQKTIDRYKMHMKEPGSTKRAAVESIQHWKSETARLANKIEVLEAHKRKLMGEGIEPCSTEELRELEAQLEKSLSNVRATKQKMLLDHISELKEQERMALRENAVLREKCKVEPLLQLTIPEGINTSDQASPNVEVETELIIGRPGTSDSR</sequence>
<dbReference type="PRINTS" id="PR00404">
    <property type="entry name" value="MADSDOMAIN"/>
</dbReference>
<keyword evidence="2" id="KW-0805">Transcription regulation</keyword>
<dbReference type="Proteomes" id="UP000515123">
    <property type="component" value="Linkage group 24"/>
</dbReference>
<evidence type="ECO:0000313" key="10">
    <source>
        <dbReference type="Proteomes" id="UP000515123"/>
    </source>
</evidence>
<dbReference type="SMART" id="SM00432">
    <property type="entry name" value="MADS"/>
    <property type="match status" value="1"/>
</dbReference>
<reference evidence="10" key="1">
    <citation type="journal article" date="2015" name="Nat. Genet.">
        <title>The pineapple genome and the evolution of CAM photosynthesis.</title>
        <authorList>
            <person name="Ming R."/>
            <person name="VanBuren R."/>
            <person name="Wai C.M."/>
            <person name="Tang H."/>
            <person name="Schatz M.C."/>
            <person name="Bowers J.E."/>
            <person name="Lyons E."/>
            <person name="Wang M.L."/>
            <person name="Chen J."/>
            <person name="Biggers E."/>
            <person name="Zhang J."/>
            <person name="Huang L."/>
            <person name="Zhang L."/>
            <person name="Miao W."/>
            <person name="Zhang J."/>
            <person name="Ye Z."/>
            <person name="Miao C."/>
            <person name="Lin Z."/>
            <person name="Wang H."/>
            <person name="Zhou H."/>
            <person name="Yim W.C."/>
            <person name="Priest H.D."/>
            <person name="Zheng C."/>
            <person name="Woodhouse M."/>
            <person name="Edger P.P."/>
            <person name="Guyot R."/>
            <person name="Guo H.B."/>
            <person name="Guo H."/>
            <person name="Zheng G."/>
            <person name="Singh R."/>
            <person name="Sharma A."/>
            <person name="Min X."/>
            <person name="Zheng Y."/>
            <person name="Lee H."/>
            <person name="Gurtowski J."/>
            <person name="Sedlazeck F.J."/>
            <person name="Harkess A."/>
            <person name="McKain M.R."/>
            <person name="Liao Z."/>
            <person name="Fang J."/>
            <person name="Liu J."/>
            <person name="Zhang X."/>
            <person name="Zhang Q."/>
            <person name="Hu W."/>
            <person name="Qin Y."/>
            <person name="Wang K."/>
            <person name="Chen L.Y."/>
            <person name="Shirley N."/>
            <person name="Lin Y.R."/>
            <person name="Liu L.Y."/>
            <person name="Hernandez A.G."/>
            <person name="Wright C.L."/>
            <person name="Bulone V."/>
            <person name="Tuskan G.A."/>
            <person name="Heath K."/>
            <person name="Zee F."/>
            <person name="Moore P.H."/>
            <person name="Sunkar R."/>
            <person name="Leebens-Mack J.H."/>
            <person name="Mockler T."/>
            <person name="Bennetzen J.L."/>
            <person name="Freeling M."/>
            <person name="Sankoff D."/>
            <person name="Paterson A.H."/>
            <person name="Zhu X."/>
            <person name="Yang X."/>
            <person name="Smith J.A."/>
            <person name="Cushman J.C."/>
            <person name="Paull R.E."/>
            <person name="Yu Q."/>
        </authorList>
    </citation>
    <scope>NUCLEOTIDE SEQUENCE [LARGE SCALE GENOMIC DNA]</scope>
    <source>
        <strain evidence="10">cv. F153</strain>
    </source>
</reference>
<feature type="coiled-coil region" evidence="6">
    <location>
        <begin position="124"/>
        <end position="170"/>
    </location>
</feature>
<evidence type="ECO:0000256" key="3">
    <source>
        <dbReference type="ARBA" id="ARBA00023125"/>
    </source>
</evidence>
<feature type="domain" description="MADS-box" evidence="8">
    <location>
        <begin position="1"/>
        <end position="61"/>
    </location>
</feature>
<organism evidence="10 11">
    <name type="scientific">Ananas comosus</name>
    <name type="common">Pineapple</name>
    <name type="synonym">Ananas ananas</name>
    <dbReference type="NCBI Taxonomy" id="4615"/>
    <lineage>
        <taxon>Eukaryota</taxon>
        <taxon>Viridiplantae</taxon>
        <taxon>Streptophyta</taxon>
        <taxon>Embryophyta</taxon>
        <taxon>Tracheophyta</taxon>
        <taxon>Spermatophyta</taxon>
        <taxon>Magnoliopsida</taxon>
        <taxon>Liliopsida</taxon>
        <taxon>Poales</taxon>
        <taxon>Bromeliaceae</taxon>
        <taxon>Bromelioideae</taxon>
        <taxon>Ananas</taxon>
    </lineage>
</organism>
<name>A0A6P5H5M7_ANACO</name>
<evidence type="ECO:0000256" key="1">
    <source>
        <dbReference type="ARBA" id="ARBA00004123"/>
    </source>
</evidence>
<feature type="region of interest" description="Disordered" evidence="7">
    <location>
        <begin position="185"/>
        <end position="212"/>
    </location>
</feature>
<dbReference type="GeneID" id="109728730"/>
<keyword evidence="5" id="KW-0539">Nucleus</keyword>
<dbReference type="PANTHER" id="PTHR48019">
    <property type="entry name" value="SERUM RESPONSE FACTOR HOMOLOG"/>
    <property type="match status" value="1"/>
</dbReference>
<reference evidence="11" key="2">
    <citation type="submission" date="2025-08" db="UniProtKB">
        <authorList>
            <consortium name="RefSeq"/>
        </authorList>
    </citation>
    <scope>IDENTIFICATION</scope>
    <source>
        <tissue evidence="11">Leaf</tissue>
    </source>
</reference>
<dbReference type="PROSITE" id="PS51297">
    <property type="entry name" value="K_BOX"/>
    <property type="match status" value="1"/>
</dbReference>
<evidence type="ECO:0000259" key="9">
    <source>
        <dbReference type="PROSITE" id="PS51297"/>
    </source>
</evidence>
<dbReference type="GO" id="GO:0005634">
    <property type="term" value="C:nucleus"/>
    <property type="evidence" value="ECO:0007669"/>
    <property type="project" value="UniProtKB-SubCell"/>
</dbReference>
<keyword evidence="6" id="KW-0175">Coiled coil</keyword>
<dbReference type="GO" id="GO:0046983">
    <property type="term" value="F:protein dimerization activity"/>
    <property type="evidence" value="ECO:0007669"/>
    <property type="project" value="InterPro"/>
</dbReference>
<keyword evidence="4" id="KW-0804">Transcription</keyword>
<dbReference type="CDD" id="cd00265">
    <property type="entry name" value="MADS_MEF2_like"/>
    <property type="match status" value="1"/>
</dbReference>
<dbReference type="Pfam" id="PF00319">
    <property type="entry name" value="SRF-TF"/>
    <property type="match status" value="1"/>
</dbReference>
<gene>
    <name evidence="11" type="primary">LOC109728730</name>
</gene>
<evidence type="ECO:0000259" key="8">
    <source>
        <dbReference type="PROSITE" id="PS50066"/>
    </source>
</evidence>
<dbReference type="GO" id="GO:0099402">
    <property type="term" value="P:plant organ development"/>
    <property type="evidence" value="ECO:0007669"/>
    <property type="project" value="UniProtKB-ARBA"/>
</dbReference>
<evidence type="ECO:0000256" key="7">
    <source>
        <dbReference type="SAM" id="MobiDB-lite"/>
    </source>
</evidence>
<dbReference type="AlphaFoldDB" id="A0A6P5H5M7"/>
<evidence type="ECO:0000256" key="2">
    <source>
        <dbReference type="ARBA" id="ARBA00023015"/>
    </source>
</evidence>
<dbReference type="InterPro" id="IPR002100">
    <property type="entry name" value="TF_MADSbox"/>
</dbReference>
<dbReference type="InterPro" id="IPR036879">
    <property type="entry name" value="TF_MADSbox_sf"/>
</dbReference>
<evidence type="ECO:0000256" key="5">
    <source>
        <dbReference type="ARBA" id="ARBA00023242"/>
    </source>
</evidence>
<dbReference type="Gramene" id="Aco013229.1.mrna1">
    <property type="protein sequence ID" value="Aco013229.1.mrna1"/>
    <property type="gene ID" value="Aco013229.1.path1"/>
</dbReference>
<dbReference type="SUPFAM" id="SSF55455">
    <property type="entry name" value="SRF-like"/>
    <property type="match status" value="1"/>
</dbReference>
<dbReference type="InterPro" id="IPR033896">
    <property type="entry name" value="MEF2-like_N"/>
</dbReference>
<evidence type="ECO:0000313" key="11">
    <source>
        <dbReference type="RefSeq" id="XP_020114824.1"/>
    </source>
</evidence>
<comment type="subcellular location">
    <subcellularLocation>
        <location evidence="1">Nucleus</location>
    </subcellularLocation>
</comment>
<dbReference type="OrthoDB" id="1898716at2759"/>
<protein>
    <submittedName>
        <fullName evidence="11">MADS-box transcription factor 50-like</fullName>
    </submittedName>
</protein>
<dbReference type="GO" id="GO:0000977">
    <property type="term" value="F:RNA polymerase II transcription regulatory region sequence-specific DNA binding"/>
    <property type="evidence" value="ECO:0007669"/>
    <property type="project" value="InterPro"/>
</dbReference>
<dbReference type="FunFam" id="3.40.1810.10:FF:000030">
    <property type="entry name" value="Agamous-like MADS-box protein AGL13"/>
    <property type="match status" value="1"/>
</dbReference>
<proteinExistence type="predicted"/>
<evidence type="ECO:0000256" key="6">
    <source>
        <dbReference type="SAM" id="Coils"/>
    </source>
</evidence>
<dbReference type="PROSITE" id="PS00350">
    <property type="entry name" value="MADS_BOX_1"/>
    <property type="match status" value="1"/>
</dbReference>
<dbReference type="GO" id="GO:0009908">
    <property type="term" value="P:flower development"/>
    <property type="evidence" value="ECO:0007669"/>
    <property type="project" value="UniProtKB-ARBA"/>
</dbReference>
<accession>A0A6P5H5M7</accession>
<dbReference type="InterPro" id="IPR002487">
    <property type="entry name" value="TF_Kbox"/>
</dbReference>
<dbReference type="GO" id="GO:0045944">
    <property type="term" value="P:positive regulation of transcription by RNA polymerase II"/>
    <property type="evidence" value="ECO:0007669"/>
    <property type="project" value="InterPro"/>
</dbReference>
<dbReference type="Gene3D" id="3.40.1810.10">
    <property type="entry name" value="Transcription factor, MADS-box"/>
    <property type="match status" value="1"/>
</dbReference>
<dbReference type="RefSeq" id="XP_020114824.1">
    <property type="nucleotide sequence ID" value="XM_020259235.1"/>
</dbReference>
<dbReference type="GO" id="GO:0003700">
    <property type="term" value="F:DNA-binding transcription factor activity"/>
    <property type="evidence" value="ECO:0007669"/>
    <property type="project" value="InterPro"/>
</dbReference>
<feature type="domain" description="K-box" evidence="9">
    <location>
        <begin position="87"/>
        <end position="179"/>
    </location>
</feature>
<dbReference type="PROSITE" id="PS50066">
    <property type="entry name" value="MADS_BOX_2"/>
    <property type="match status" value="1"/>
</dbReference>